<dbReference type="Pfam" id="PF00563">
    <property type="entry name" value="EAL"/>
    <property type="match status" value="1"/>
</dbReference>
<comment type="caution">
    <text evidence="4">The sequence shown here is derived from an EMBL/GenBank/DDBJ whole genome shotgun (WGS) entry which is preliminary data.</text>
</comment>
<sequence>MAKLLHQGSSIMKKILVPMILTMLVQAGLFYGVILWGGTVDKLNNNAYDILNERVLGRKNYLQNEMIQRWSNLSDSVQAINADVGAVLREQNSGIEDIRFGSELSNQVLESVSDDIIYLMRRSSVTGSFIVLGGGEDLGEQEGEHRYTGLYLRDQDPEYSSTDNSDIMIERAPSAIAKRLGIPMDTWWNPYFSFTPEQGEGSFYYKPLWAAINHPEIGWEDLGYWCEPFSLSQEDIQVITYSVPLMHEGKPYGVLGIEISVDYLRRQMPYDEIGADKMGAYLVAVDHGGGLSFDNAVGSGPIFKQLYEKEKQTQLRQPPVYGSVYEIEPPDGRREHVYGCVQYFQLYNSNTPFETDRWALIGIMRRQDLLAFSDQVKALVAAAFVLSLAIGMGGIYVVSTVITHPITSLVQKVKSSDPRLPVSLEETRIDEIDELAQAIENLSLDVADSASKLAQIIEMTNIPLGAFEYYKETGKTYCTNGFLRLFGIPSGEGESGYIEPTNLHDRLKELSGQIEEINERRDEILYKLSNRRGRPRWVRLRVVENDSRVLGVASDITSETLEKRRIEYERDYDLLTNLLNRRAFHTIMRRKFEEPETLGVGALIMLDLDNLKYINDTYGHDYGDAYIRCTADVLRRFAPEKAILSRMSGDEFYIFLFGYGDQDQLRGVIEHIKQEIRKTVLPLPNNEHLRIRASAGVAWYPQDSTSYEQLIKYADFAMYKVKNTVKGEFSEFDIQSYNRDSYLLHSREELNRLIEEELVEYYFQPIVDARTGRIFAYEALMRPKLQTLKTPKEILALARSQSKLYQIERLTWFKALEAYVEHRQVIGNCKVFINSIPNQTLTEEDIAQIEGRFGDLLHNIVIELTEEEKPDERSTIHKQRFAERWGAELALDDFGTGYNGDAVLLSLTPSYLKIDMSIVQGIDKDEYRQKLLENLLSYARMQHIKVIAEGVETSGEMKILIASGVDYLQGFYLGSPNPVPQSGNGYFDSANSQEIAY</sequence>
<proteinExistence type="predicted"/>
<evidence type="ECO:0000313" key="5">
    <source>
        <dbReference type="Proteomes" id="UP000294682"/>
    </source>
</evidence>
<dbReference type="Pfam" id="PF00990">
    <property type="entry name" value="GGDEF"/>
    <property type="match status" value="1"/>
</dbReference>
<dbReference type="GO" id="GO:0071111">
    <property type="term" value="F:cyclic-guanylate-specific phosphodiesterase activity"/>
    <property type="evidence" value="ECO:0007669"/>
    <property type="project" value="InterPro"/>
</dbReference>
<keyword evidence="5" id="KW-1185">Reference proteome</keyword>
<evidence type="ECO:0000313" key="4">
    <source>
        <dbReference type="EMBL" id="TCL44068.1"/>
    </source>
</evidence>
<dbReference type="PANTHER" id="PTHR33121">
    <property type="entry name" value="CYCLIC DI-GMP PHOSPHODIESTERASE PDEF"/>
    <property type="match status" value="1"/>
</dbReference>
<evidence type="ECO:0000259" key="2">
    <source>
        <dbReference type="PROSITE" id="PS50883"/>
    </source>
</evidence>
<dbReference type="Gene3D" id="3.20.20.450">
    <property type="entry name" value="EAL domain"/>
    <property type="match status" value="1"/>
</dbReference>
<dbReference type="AlphaFoldDB" id="A0A9X8UK53"/>
<dbReference type="PANTHER" id="PTHR33121:SF15">
    <property type="entry name" value="BLUE LIGHT- AND TEMPERATURE-REGULATED ANTIREPRESSOR BLUF"/>
    <property type="match status" value="1"/>
</dbReference>
<dbReference type="RefSeq" id="WP_079698925.1">
    <property type="nucleotide sequence ID" value="NZ_JADNAH010000010.1"/>
</dbReference>
<feature type="domain" description="EAL" evidence="2">
    <location>
        <begin position="743"/>
        <end position="990"/>
    </location>
</feature>
<dbReference type="Proteomes" id="UP000294682">
    <property type="component" value="Unassembled WGS sequence"/>
</dbReference>
<organism evidence="4 5">
    <name type="scientific">Harryflintia acetispora</name>
    <dbReference type="NCBI Taxonomy" id="1849041"/>
    <lineage>
        <taxon>Bacteria</taxon>
        <taxon>Bacillati</taxon>
        <taxon>Bacillota</taxon>
        <taxon>Clostridia</taxon>
        <taxon>Eubacteriales</taxon>
        <taxon>Oscillospiraceae</taxon>
        <taxon>Harryflintia</taxon>
    </lineage>
</organism>
<dbReference type="EMBL" id="SLUK01000003">
    <property type="protein sequence ID" value="TCL44068.1"/>
    <property type="molecule type" value="Genomic_DNA"/>
</dbReference>
<dbReference type="InterPro" id="IPR050706">
    <property type="entry name" value="Cyclic-di-GMP_PDE-like"/>
</dbReference>
<dbReference type="InterPro" id="IPR043128">
    <property type="entry name" value="Rev_trsase/Diguanyl_cyclase"/>
</dbReference>
<dbReference type="Gene3D" id="3.30.70.270">
    <property type="match status" value="1"/>
</dbReference>
<dbReference type="InterPro" id="IPR035919">
    <property type="entry name" value="EAL_sf"/>
</dbReference>
<feature type="transmembrane region" description="Helical" evidence="1">
    <location>
        <begin position="15"/>
        <end position="36"/>
    </location>
</feature>
<dbReference type="PROSITE" id="PS50887">
    <property type="entry name" value="GGDEF"/>
    <property type="match status" value="1"/>
</dbReference>
<feature type="transmembrane region" description="Helical" evidence="1">
    <location>
        <begin position="376"/>
        <end position="398"/>
    </location>
</feature>
<gene>
    <name evidence="4" type="ORF">EDD78_103105</name>
</gene>
<dbReference type="OrthoDB" id="9813903at2"/>
<accession>A0A9X8UK53</accession>
<evidence type="ECO:0000256" key="1">
    <source>
        <dbReference type="SAM" id="Phobius"/>
    </source>
</evidence>
<dbReference type="SMART" id="SM00267">
    <property type="entry name" value="GGDEF"/>
    <property type="match status" value="1"/>
</dbReference>
<evidence type="ECO:0000259" key="3">
    <source>
        <dbReference type="PROSITE" id="PS50887"/>
    </source>
</evidence>
<dbReference type="CDD" id="cd01948">
    <property type="entry name" value="EAL"/>
    <property type="match status" value="1"/>
</dbReference>
<name>A0A9X8UK53_9FIRM</name>
<dbReference type="PROSITE" id="PS50883">
    <property type="entry name" value="EAL"/>
    <property type="match status" value="1"/>
</dbReference>
<dbReference type="InterPro" id="IPR001633">
    <property type="entry name" value="EAL_dom"/>
</dbReference>
<protein>
    <submittedName>
        <fullName evidence="4">Diguanylate cyclase/phosphodiesterase</fullName>
    </submittedName>
</protein>
<dbReference type="SUPFAM" id="SSF55073">
    <property type="entry name" value="Nucleotide cyclase"/>
    <property type="match status" value="1"/>
</dbReference>
<dbReference type="InterPro" id="IPR000160">
    <property type="entry name" value="GGDEF_dom"/>
</dbReference>
<feature type="domain" description="GGDEF" evidence="3">
    <location>
        <begin position="599"/>
        <end position="734"/>
    </location>
</feature>
<dbReference type="SMART" id="SM00052">
    <property type="entry name" value="EAL"/>
    <property type="match status" value="1"/>
</dbReference>
<keyword evidence="1" id="KW-0472">Membrane</keyword>
<dbReference type="SUPFAM" id="SSF141868">
    <property type="entry name" value="EAL domain-like"/>
    <property type="match status" value="1"/>
</dbReference>
<keyword evidence="1" id="KW-1133">Transmembrane helix</keyword>
<keyword evidence="1" id="KW-0812">Transmembrane</keyword>
<dbReference type="InterPro" id="IPR029787">
    <property type="entry name" value="Nucleotide_cyclase"/>
</dbReference>
<dbReference type="CDD" id="cd01949">
    <property type="entry name" value="GGDEF"/>
    <property type="match status" value="1"/>
</dbReference>
<dbReference type="Gene3D" id="3.30.450.20">
    <property type="entry name" value="PAS domain"/>
    <property type="match status" value="2"/>
</dbReference>
<reference evidence="4 5" key="1">
    <citation type="submission" date="2019-03" db="EMBL/GenBank/DDBJ databases">
        <title>Genomic Encyclopedia of Type Strains, Phase IV (KMG-IV): sequencing the most valuable type-strain genomes for metagenomic binning, comparative biology and taxonomic classification.</title>
        <authorList>
            <person name="Goeker M."/>
        </authorList>
    </citation>
    <scope>NUCLEOTIDE SEQUENCE [LARGE SCALE GENOMIC DNA]</scope>
    <source>
        <strain evidence="4 5">DSM 100433</strain>
    </source>
</reference>
<dbReference type="NCBIfam" id="TIGR00254">
    <property type="entry name" value="GGDEF"/>
    <property type="match status" value="1"/>
</dbReference>